<sequence length="353" mass="38609">MTGEAKSSVGRFFEDFAVGEVIHHATPRTITHGDVSLYTALTGSRFALPSGDTFARAVGYPRSPVDDLLVFHVVFGRTVADISRNAILNLGYAGCRFLKAVYPGDTLTAISEIIGLKESTNGRSGVVYVRSQGVDQEGERVLDYVRWVLIRKSEEGSPAPDPLVPDVPSAIAPDALGDAVPEIDAGEWDWRLSGSPSRHGDYVVGERIDHVDGMTIEEAEHQMAARLYQNSAKLHFNQITEVNGRYGRRVVYGGHVISVARALSFNGLQNAFQIAAINRGRHVMPVFAGDTIHAWSEVLDTASLPGREDVGALRLRLVATKDRPCYDFPYAEPDGSYDPSVVLDLDYWAVLPR</sequence>
<reference evidence="1 2" key="1">
    <citation type="journal article" date="2014" name="Genome Announc.">
        <title>Draft Genome Sequence of Lutibaculum baratangense Strain AMV1T, Isolated from a Mud Volcano in Andamans, India.</title>
        <authorList>
            <person name="Singh A."/>
            <person name="Sreenivas A."/>
            <person name="Sathyanarayana Reddy G."/>
            <person name="Pinnaka A.K."/>
            <person name="Shivaji S."/>
        </authorList>
    </citation>
    <scope>NUCLEOTIDE SEQUENCE [LARGE SCALE GENOMIC DNA]</scope>
    <source>
        <strain evidence="1 2">AMV1</strain>
    </source>
</reference>
<proteinExistence type="predicted"/>
<dbReference type="PANTHER" id="PTHR43664">
    <property type="entry name" value="MONOAMINE OXIDASE-RELATED"/>
    <property type="match status" value="1"/>
</dbReference>
<accession>V4RTR7</accession>
<dbReference type="PIRSF" id="PIRSF021494">
    <property type="entry name" value="Rv0216_prd"/>
    <property type="match status" value="1"/>
</dbReference>
<dbReference type="EMBL" id="AWXZ01000015">
    <property type="protein sequence ID" value="ESR26475.1"/>
    <property type="molecule type" value="Genomic_DNA"/>
</dbReference>
<dbReference type="GO" id="GO:0016829">
    <property type="term" value="F:lyase activity"/>
    <property type="evidence" value="ECO:0007669"/>
    <property type="project" value="InterPro"/>
</dbReference>
<evidence type="ECO:0000313" key="1">
    <source>
        <dbReference type="EMBL" id="ESR26475.1"/>
    </source>
</evidence>
<keyword evidence="2" id="KW-1185">Reference proteome</keyword>
<dbReference type="SUPFAM" id="SSF54637">
    <property type="entry name" value="Thioesterase/thiol ester dehydrase-isomerase"/>
    <property type="match status" value="2"/>
</dbReference>
<dbReference type="OrthoDB" id="9796589at2"/>
<dbReference type="RefSeq" id="WP_023431121.1">
    <property type="nucleotide sequence ID" value="NZ_AWXZ01000015.1"/>
</dbReference>
<dbReference type="Gene3D" id="3.10.129.10">
    <property type="entry name" value="Hotdog Thioesterase"/>
    <property type="match status" value="1"/>
</dbReference>
<comment type="caution">
    <text evidence="1">The sequence shown here is derived from an EMBL/GenBank/DDBJ whole genome shotgun (WGS) entry which is preliminary data.</text>
</comment>
<evidence type="ECO:0000313" key="2">
    <source>
        <dbReference type="Proteomes" id="UP000017819"/>
    </source>
</evidence>
<dbReference type="AlphaFoldDB" id="V4RTR7"/>
<dbReference type="Pfam" id="PF19315">
    <property type="entry name" value="MC_hydratase"/>
    <property type="match status" value="1"/>
</dbReference>
<organism evidence="1 2">
    <name type="scientific">Lutibaculum baratangense AMV1</name>
    <dbReference type="NCBI Taxonomy" id="631454"/>
    <lineage>
        <taxon>Bacteria</taxon>
        <taxon>Pseudomonadati</taxon>
        <taxon>Pseudomonadota</taxon>
        <taxon>Alphaproteobacteria</taxon>
        <taxon>Hyphomicrobiales</taxon>
        <taxon>Tepidamorphaceae</taxon>
        <taxon>Lutibaculum</taxon>
    </lineage>
</organism>
<dbReference type="eggNOG" id="COG2030">
    <property type="taxonomic scope" value="Bacteria"/>
</dbReference>
<dbReference type="PATRIC" id="fig|631454.5.peg.962"/>
<dbReference type="Proteomes" id="UP000017819">
    <property type="component" value="Unassembled WGS sequence"/>
</dbReference>
<dbReference type="InterPro" id="IPR016790">
    <property type="entry name" value="Thiol_ester_hydratase_Rv0216"/>
</dbReference>
<gene>
    <name evidence="1" type="ORF">N177_0975</name>
</gene>
<dbReference type="InterPro" id="IPR052342">
    <property type="entry name" value="MCH/BMMD"/>
</dbReference>
<dbReference type="STRING" id="631454.N177_0975"/>
<dbReference type="PANTHER" id="PTHR43664:SF1">
    <property type="entry name" value="BETA-METHYLMALYL-COA DEHYDRATASE"/>
    <property type="match status" value="1"/>
</dbReference>
<name>V4RTR7_9HYPH</name>
<dbReference type="InterPro" id="IPR048274">
    <property type="entry name" value="MC_hydratase"/>
</dbReference>
<dbReference type="CDD" id="cd03451">
    <property type="entry name" value="FkbR2"/>
    <property type="match status" value="2"/>
</dbReference>
<dbReference type="InterPro" id="IPR029069">
    <property type="entry name" value="HotDog_dom_sf"/>
</dbReference>
<protein>
    <submittedName>
        <fullName evidence="1">Mesaconyl-CoA hydratase</fullName>
    </submittedName>
</protein>